<reference evidence="3 4" key="1">
    <citation type="submission" date="2015-01" db="EMBL/GenBank/DDBJ databases">
        <title>Comparative genomics of the lactic acid bacteria isolated from the honey bee gut.</title>
        <authorList>
            <person name="Ellegaard K.M."/>
            <person name="Tamarit D."/>
            <person name="Javelind E."/>
            <person name="Olofsson T."/>
            <person name="Andersson S.G."/>
            <person name="Vasquez A."/>
        </authorList>
    </citation>
    <scope>NUCLEOTIDE SEQUENCE [LARGE SCALE GENOMIC DNA]</scope>
    <source>
        <strain evidence="3 4">Hma8</strain>
    </source>
</reference>
<dbReference type="PANTHER" id="PTHR30204">
    <property type="entry name" value="REDOX-CYCLING DRUG-SENSING TRANSCRIPTIONAL ACTIVATOR SOXR"/>
    <property type="match status" value="1"/>
</dbReference>
<dbReference type="EMBL" id="JXLI01000009">
    <property type="protein sequence ID" value="KJY57146.1"/>
    <property type="molecule type" value="Genomic_DNA"/>
</dbReference>
<dbReference type="GO" id="GO:0003700">
    <property type="term" value="F:DNA-binding transcription factor activity"/>
    <property type="evidence" value="ECO:0007669"/>
    <property type="project" value="InterPro"/>
</dbReference>
<dbReference type="STRING" id="1218507.JF74_06730"/>
<dbReference type="InterPro" id="IPR047057">
    <property type="entry name" value="MerR_fam"/>
</dbReference>
<dbReference type="HOGENOM" id="CLU_060077_8_3_9"/>
<dbReference type="OrthoDB" id="9811174at2"/>
<organism evidence="3 4">
    <name type="scientific">Lactobacillus melliventris</name>
    <dbReference type="NCBI Taxonomy" id="1218507"/>
    <lineage>
        <taxon>Bacteria</taxon>
        <taxon>Bacillati</taxon>
        <taxon>Bacillota</taxon>
        <taxon>Bacilli</taxon>
        <taxon>Lactobacillales</taxon>
        <taxon>Lactobacillaceae</taxon>
        <taxon>Lactobacillus</taxon>
    </lineage>
</organism>
<dbReference type="PANTHER" id="PTHR30204:SF98">
    <property type="entry name" value="HTH-TYPE TRANSCRIPTIONAL REGULATOR ADHR"/>
    <property type="match status" value="1"/>
</dbReference>
<evidence type="ECO:0000313" key="3">
    <source>
        <dbReference type="EMBL" id="KJY57146.1"/>
    </source>
</evidence>
<dbReference type="SMART" id="SM00422">
    <property type="entry name" value="HTH_MERR"/>
    <property type="match status" value="1"/>
</dbReference>
<accession>A0A0F4LHW4</accession>
<dbReference type="GO" id="GO:0003677">
    <property type="term" value="F:DNA binding"/>
    <property type="evidence" value="ECO:0007669"/>
    <property type="project" value="UniProtKB-KW"/>
</dbReference>
<comment type="caution">
    <text evidence="3">The sequence shown here is derived from an EMBL/GenBank/DDBJ whole genome shotgun (WGS) entry which is preliminary data.</text>
</comment>
<evidence type="ECO:0000256" key="1">
    <source>
        <dbReference type="ARBA" id="ARBA00023125"/>
    </source>
</evidence>
<dbReference type="PATRIC" id="fig|1218507.3.peg.842"/>
<dbReference type="CDD" id="cd01109">
    <property type="entry name" value="HTH_YyaN"/>
    <property type="match status" value="1"/>
</dbReference>
<keyword evidence="1" id="KW-0238">DNA-binding</keyword>
<dbReference type="Gene3D" id="1.10.1660.10">
    <property type="match status" value="1"/>
</dbReference>
<name>A0A0F4LHW4_9LACO</name>
<dbReference type="Proteomes" id="UP000033531">
    <property type="component" value="Unassembled WGS sequence"/>
</dbReference>
<dbReference type="InterPro" id="IPR000551">
    <property type="entry name" value="MerR-type_HTH_dom"/>
</dbReference>
<dbReference type="SUPFAM" id="SSF46955">
    <property type="entry name" value="Putative DNA-binding domain"/>
    <property type="match status" value="1"/>
</dbReference>
<evidence type="ECO:0000259" key="2">
    <source>
        <dbReference type="PROSITE" id="PS50937"/>
    </source>
</evidence>
<protein>
    <submittedName>
        <fullName evidence="3">Transcriptional regulator, MerR family</fullName>
    </submittedName>
</protein>
<dbReference type="PROSITE" id="PS50937">
    <property type="entry name" value="HTH_MERR_2"/>
    <property type="match status" value="1"/>
</dbReference>
<dbReference type="InterPro" id="IPR009061">
    <property type="entry name" value="DNA-bd_dom_put_sf"/>
</dbReference>
<gene>
    <name evidence="3" type="ORF">JF74_06730</name>
</gene>
<evidence type="ECO:0000313" key="4">
    <source>
        <dbReference type="Proteomes" id="UP000033531"/>
    </source>
</evidence>
<dbReference type="AlphaFoldDB" id="A0A0F4LHW4"/>
<dbReference type="Pfam" id="PF13411">
    <property type="entry name" value="MerR_1"/>
    <property type="match status" value="1"/>
</dbReference>
<feature type="domain" description="HTH merR-type" evidence="2">
    <location>
        <begin position="1"/>
        <end position="69"/>
    </location>
</feature>
<dbReference type="RefSeq" id="WP_084619531.1">
    <property type="nucleotide sequence ID" value="NZ_JBHTMT010000003.1"/>
</dbReference>
<sequence>MTINEISKKFSLSKDTLRYWGKEKLIPTVKRDKNGYRVYDTKEQNWVFYIMVLRKAGMSIKKLKKFVNLYMKDSSTAEIRKHLLVVQRSQLNKEIINIKKTVNYLDYKIDHFDDQLLSFEKEKLAYEKRI</sequence>
<proteinExistence type="predicted"/>